<dbReference type="AlphaFoldDB" id="A0A4Y9FL92"/>
<dbReference type="EMBL" id="SPQB01000072">
    <property type="protein sequence ID" value="TFU29965.1"/>
    <property type="molecule type" value="Genomic_DNA"/>
</dbReference>
<keyword evidence="1" id="KW-0472">Membrane</keyword>
<evidence type="ECO:0008006" key="4">
    <source>
        <dbReference type="Google" id="ProtNLM"/>
    </source>
</evidence>
<dbReference type="Proteomes" id="UP000298358">
    <property type="component" value="Unassembled WGS sequence"/>
</dbReference>
<proteinExistence type="predicted"/>
<comment type="caution">
    <text evidence="2">The sequence shown here is derived from an EMBL/GenBank/DDBJ whole genome shotgun (WGS) entry which is preliminary data.</text>
</comment>
<feature type="transmembrane region" description="Helical" evidence="1">
    <location>
        <begin position="95"/>
        <end position="115"/>
    </location>
</feature>
<accession>A0A4Y9FL92</accession>
<sequence length="126" mass="13052">MELEHPVRQVGQQQIAYGYGFEPGESVSATMYSVPQDLGTQIANADGEVVFTWAVDGEAVVGQHRVELVGVLSGAVDDTFQVVARSSLAATGADLGSLIPFGLLILIAGAALTIATRRDGVAAHDA</sequence>
<evidence type="ECO:0000256" key="1">
    <source>
        <dbReference type="SAM" id="Phobius"/>
    </source>
</evidence>
<evidence type="ECO:0000313" key="3">
    <source>
        <dbReference type="Proteomes" id="UP000298358"/>
    </source>
</evidence>
<keyword evidence="1" id="KW-0812">Transmembrane</keyword>
<keyword evidence="1" id="KW-1133">Transmembrane helix</keyword>
<name>A0A4Y9FL92_9MICO</name>
<evidence type="ECO:0000313" key="2">
    <source>
        <dbReference type="EMBL" id="TFU29965.1"/>
    </source>
</evidence>
<gene>
    <name evidence="2" type="ORF">E4U02_15230</name>
</gene>
<organism evidence="2 3">
    <name type="scientific">Microbacterium paludicola</name>
    <dbReference type="NCBI Taxonomy" id="300019"/>
    <lineage>
        <taxon>Bacteria</taxon>
        <taxon>Bacillati</taxon>
        <taxon>Actinomycetota</taxon>
        <taxon>Actinomycetes</taxon>
        <taxon>Micrococcales</taxon>
        <taxon>Microbacteriaceae</taxon>
        <taxon>Microbacterium</taxon>
    </lineage>
</organism>
<keyword evidence="3" id="KW-1185">Reference proteome</keyword>
<dbReference type="OrthoDB" id="1413930at2"/>
<reference evidence="2 3" key="1">
    <citation type="submission" date="2019-03" db="EMBL/GenBank/DDBJ databases">
        <title>Diversity of the mouse oral microbiome.</title>
        <authorList>
            <person name="Joseph S."/>
            <person name="Aduse-Opoku J."/>
            <person name="Curtis M."/>
            <person name="Wade W."/>
            <person name="Hashim A."/>
        </authorList>
    </citation>
    <scope>NUCLEOTIDE SEQUENCE [LARGE SCALE GENOMIC DNA]</scope>
    <source>
        <strain evidence="2 3">P1012</strain>
    </source>
</reference>
<dbReference type="RefSeq" id="WP_135115658.1">
    <property type="nucleotide sequence ID" value="NZ_JADGLL010000072.1"/>
</dbReference>
<protein>
    <recommendedName>
        <fullName evidence="4">LPXTG cell wall anchor domain-containing protein</fullName>
    </recommendedName>
</protein>